<dbReference type="EMBL" id="QGNW01000079">
    <property type="protein sequence ID" value="RVX00768.1"/>
    <property type="molecule type" value="Genomic_DNA"/>
</dbReference>
<reference evidence="2 3" key="1">
    <citation type="journal article" date="2018" name="PLoS Genet.">
        <title>Population sequencing reveals clonal diversity and ancestral inbreeding in the grapevine cultivar Chardonnay.</title>
        <authorList>
            <person name="Roach M.J."/>
            <person name="Johnson D.L."/>
            <person name="Bohlmann J."/>
            <person name="van Vuuren H.J."/>
            <person name="Jones S.J."/>
            <person name="Pretorius I.S."/>
            <person name="Schmidt S.A."/>
            <person name="Borneman A.R."/>
        </authorList>
    </citation>
    <scope>NUCLEOTIDE SEQUENCE [LARGE SCALE GENOMIC DNA]</scope>
    <source>
        <strain evidence="3">cv. Chardonnay</strain>
        <tissue evidence="2">Leaf</tissue>
    </source>
</reference>
<gene>
    <name evidence="2" type="ORF">CK203_026389</name>
</gene>
<dbReference type="InterPro" id="IPR056924">
    <property type="entry name" value="SH3_Tf2-1"/>
</dbReference>
<dbReference type="PANTHER" id="PTHR35046:SF26">
    <property type="entry name" value="RNA-DIRECTED DNA POLYMERASE"/>
    <property type="match status" value="1"/>
</dbReference>
<evidence type="ECO:0000313" key="2">
    <source>
        <dbReference type="EMBL" id="RVX00768.1"/>
    </source>
</evidence>
<dbReference type="Gene3D" id="3.30.420.10">
    <property type="entry name" value="Ribonuclease H-like superfamily/Ribonuclease H"/>
    <property type="match status" value="1"/>
</dbReference>
<protein>
    <recommendedName>
        <fullName evidence="1">Tf2-1-like SH3-like domain-containing protein</fullName>
    </recommendedName>
</protein>
<feature type="domain" description="Tf2-1-like SH3-like" evidence="1">
    <location>
        <begin position="93"/>
        <end position="150"/>
    </location>
</feature>
<dbReference type="GO" id="GO:0003676">
    <property type="term" value="F:nucleic acid binding"/>
    <property type="evidence" value="ECO:0007669"/>
    <property type="project" value="InterPro"/>
</dbReference>
<organism evidence="2 3">
    <name type="scientific">Vitis vinifera</name>
    <name type="common">Grape</name>
    <dbReference type="NCBI Taxonomy" id="29760"/>
    <lineage>
        <taxon>Eukaryota</taxon>
        <taxon>Viridiplantae</taxon>
        <taxon>Streptophyta</taxon>
        <taxon>Embryophyta</taxon>
        <taxon>Tracheophyta</taxon>
        <taxon>Spermatophyta</taxon>
        <taxon>Magnoliopsida</taxon>
        <taxon>eudicotyledons</taxon>
        <taxon>Gunneridae</taxon>
        <taxon>Pentapetalae</taxon>
        <taxon>rosids</taxon>
        <taxon>Vitales</taxon>
        <taxon>Vitaceae</taxon>
        <taxon>Viteae</taxon>
        <taxon>Vitis</taxon>
    </lineage>
</organism>
<proteinExistence type="predicted"/>
<dbReference type="InterPro" id="IPR036397">
    <property type="entry name" value="RNaseH_sf"/>
</dbReference>
<name>A0A438IVJ6_VITVI</name>
<evidence type="ECO:0000313" key="3">
    <source>
        <dbReference type="Proteomes" id="UP000288805"/>
    </source>
</evidence>
<sequence length="220" mass="24646">MLLNSFKEIVQLHNLPKTIVSDRDAMSYLRRSLWKMLNTKLKFSFTFHPQTNGQTDGRSPFEMAVGLLSRKPIDLVLLPMEAKPSVEADSFRDMVMVRMKPEQYPKGAYKKLHSKNVGPYKVLKKISSKAYVLDLLENMSISNIINIEELILCSKLEDATTNGGPNAQSPPAPQLKEEIEDVIDHQIVSTKGGAIKSILPNREGGHFQIAHGSKIENSNT</sequence>
<evidence type="ECO:0000259" key="1">
    <source>
        <dbReference type="Pfam" id="PF24626"/>
    </source>
</evidence>
<dbReference type="InterPro" id="IPR012337">
    <property type="entry name" value="RNaseH-like_sf"/>
</dbReference>
<comment type="caution">
    <text evidence="2">The sequence shown here is derived from an EMBL/GenBank/DDBJ whole genome shotgun (WGS) entry which is preliminary data.</text>
</comment>
<dbReference type="Proteomes" id="UP000288805">
    <property type="component" value="Unassembled WGS sequence"/>
</dbReference>
<dbReference type="Pfam" id="PF24626">
    <property type="entry name" value="SH3_Tf2-1"/>
    <property type="match status" value="1"/>
</dbReference>
<dbReference type="SUPFAM" id="SSF53098">
    <property type="entry name" value="Ribonuclease H-like"/>
    <property type="match status" value="1"/>
</dbReference>
<dbReference type="AlphaFoldDB" id="A0A438IVJ6"/>
<dbReference type="PANTHER" id="PTHR35046">
    <property type="entry name" value="ZINC KNUCKLE (CCHC-TYPE) FAMILY PROTEIN"/>
    <property type="match status" value="1"/>
</dbReference>
<accession>A0A438IVJ6</accession>